<protein>
    <submittedName>
        <fullName evidence="4">Pecanex-like protein</fullName>
    </submittedName>
</protein>
<keyword evidence="1" id="KW-0472">Membrane</keyword>
<dbReference type="WBParaSite" id="GPUH_0002404001-mRNA-1">
    <property type="protein sequence ID" value="GPUH_0002404001-mRNA-1"/>
    <property type="gene ID" value="GPUH_0002404001"/>
</dbReference>
<gene>
    <name evidence="2" type="ORF">GPUH_LOCUS24011</name>
</gene>
<dbReference type="EMBL" id="UYRT01099765">
    <property type="protein sequence ID" value="VDN42272.1"/>
    <property type="molecule type" value="Genomic_DNA"/>
</dbReference>
<dbReference type="AlphaFoldDB" id="A0A183ESR9"/>
<evidence type="ECO:0000313" key="2">
    <source>
        <dbReference type="EMBL" id="VDN42272.1"/>
    </source>
</evidence>
<organism evidence="4">
    <name type="scientific">Gongylonema pulchrum</name>
    <dbReference type="NCBI Taxonomy" id="637853"/>
    <lineage>
        <taxon>Eukaryota</taxon>
        <taxon>Metazoa</taxon>
        <taxon>Ecdysozoa</taxon>
        <taxon>Nematoda</taxon>
        <taxon>Chromadorea</taxon>
        <taxon>Rhabditida</taxon>
        <taxon>Spirurina</taxon>
        <taxon>Spiruromorpha</taxon>
        <taxon>Spiruroidea</taxon>
        <taxon>Gongylonematidae</taxon>
        <taxon>Gongylonema</taxon>
    </lineage>
</organism>
<reference evidence="4" key="1">
    <citation type="submission" date="2016-06" db="UniProtKB">
        <authorList>
            <consortium name="WormBaseParasite"/>
        </authorList>
    </citation>
    <scope>IDENTIFICATION</scope>
</reference>
<evidence type="ECO:0000256" key="1">
    <source>
        <dbReference type="SAM" id="Phobius"/>
    </source>
</evidence>
<name>A0A183ESR9_9BILA</name>
<dbReference type="Proteomes" id="UP000271098">
    <property type="component" value="Unassembled WGS sequence"/>
</dbReference>
<keyword evidence="3" id="KW-1185">Reference proteome</keyword>
<sequence>MSAPESLIVSGDNALIAEERICLSLSAVANSELSVSRIGSIYNKADSAFIARYVSLLLLSFFQIGVSVHDKSTPLRVLLNTATHALGPARSFGAVLLGYLGPLFFRFLILN</sequence>
<reference evidence="2 3" key="2">
    <citation type="submission" date="2018-11" db="EMBL/GenBank/DDBJ databases">
        <authorList>
            <consortium name="Pathogen Informatics"/>
        </authorList>
    </citation>
    <scope>NUCLEOTIDE SEQUENCE [LARGE SCALE GENOMIC DNA]</scope>
</reference>
<proteinExistence type="predicted"/>
<evidence type="ECO:0000313" key="3">
    <source>
        <dbReference type="Proteomes" id="UP000271098"/>
    </source>
</evidence>
<feature type="transmembrane region" description="Helical" evidence="1">
    <location>
        <begin position="50"/>
        <end position="69"/>
    </location>
</feature>
<keyword evidence="1" id="KW-1133">Transmembrane helix</keyword>
<accession>A0A183ESR9</accession>
<feature type="transmembrane region" description="Helical" evidence="1">
    <location>
        <begin position="89"/>
        <end position="109"/>
    </location>
</feature>
<evidence type="ECO:0000313" key="4">
    <source>
        <dbReference type="WBParaSite" id="GPUH_0002404001-mRNA-1"/>
    </source>
</evidence>
<keyword evidence="1" id="KW-0812">Transmembrane</keyword>